<evidence type="ECO:0000259" key="10">
    <source>
        <dbReference type="Pfam" id="PF04290"/>
    </source>
</evidence>
<keyword evidence="6 9" id="KW-1133">Transmembrane helix</keyword>
<dbReference type="Proteomes" id="UP000612855">
    <property type="component" value="Unassembled WGS sequence"/>
</dbReference>
<keyword evidence="4 9" id="KW-0997">Cell inner membrane</keyword>
<dbReference type="Pfam" id="PF04290">
    <property type="entry name" value="DctQ"/>
    <property type="match status" value="1"/>
</dbReference>
<evidence type="ECO:0000313" key="11">
    <source>
        <dbReference type="EMBL" id="GGE15861.1"/>
    </source>
</evidence>
<comment type="caution">
    <text evidence="11">The sequence shown here is derived from an EMBL/GenBank/DDBJ whole genome shotgun (WGS) entry which is preliminary data.</text>
</comment>
<keyword evidence="3" id="KW-1003">Cell membrane</keyword>
<dbReference type="PANTHER" id="PTHR35011">
    <property type="entry name" value="2,3-DIKETO-L-GULONATE TRAP TRANSPORTER SMALL PERMEASE PROTEIN YIAM"/>
    <property type="match status" value="1"/>
</dbReference>
<evidence type="ECO:0000256" key="9">
    <source>
        <dbReference type="RuleBase" id="RU369079"/>
    </source>
</evidence>
<comment type="subunit">
    <text evidence="9">The complex comprises the extracytoplasmic solute receptor protein and the two transmembrane proteins.</text>
</comment>
<organism evidence="11 12">
    <name type="scientific">Primorskyibacter flagellatus</name>
    <dbReference type="NCBI Taxonomy" id="1387277"/>
    <lineage>
        <taxon>Bacteria</taxon>
        <taxon>Pseudomonadati</taxon>
        <taxon>Pseudomonadota</taxon>
        <taxon>Alphaproteobacteria</taxon>
        <taxon>Rhodobacterales</taxon>
        <taxon>Roseobacteraceae</taxon>
        <taxon>Primorskyibacter</taxon>
    </lineage>
</organism>
<feature type="transmembrane region" description="Helical" evidence="9">
    <location>
        <begin position="132"/>
        <end position="153"/>
    </location>
</feature>
<evidence type="ECO:0000256" key="7">
    <source>
        <dbReference type="ARBA" id="ARBA00023136"/>
    </source>
</evidence>
<feature type="transmembrane region" description="Helical" evidence="9">
    <location>
        <begin position="21"/>
        <end position="38"/>
    </location>
</feature>
<dbReference type="RefSeq" id="WP_188475666.1">
    <property type="nucleotide sequence ID" value="NZ_BMFJ01000001.1"/>
</dbReference>
<feature type="transmembrane region" description="Helical" evidence="9">
    <location>
        <begin position="90"/>
        <end position="112"/>
    </location>
</feature>
<evidence type="ECO:0000256" key="4">
    <source>
        <dbReference type="ARBA" id="ARBA00022519"/>
    </source>
</evidence>
<accession>A0A917E909</accession>
<comment type="function">
    <text evidence="9">Part of the tripartite ATP-independent periplasmic (TRAP) transport system.</text>
</comment>
<comment type="similarity">
    <text evidence="8 9">Belongs to the TRAP transporter small permease family.</text>
</comment>
<evidence type="ECO:0000256" key="6">
    <source>
        <dbReference type="ARBA" id="ARBA00022989"/>
    </source>
</evidence>
<gene>
    <name evidence="11" type="ORF">GCM10011360_00830</name>
</gene>
<keyword evidence="7 9" id="KW-0472">Membrane</keyword>
<dbReference type="InterPro" id="IPR055348">
    <property type="entry name" value="DctQ"/>
</dbReference>
<evidence type="ECO:0000256" key="1">
    <source>
        <dbReference type="ARBA" id="ARBA00004429"/>
    </source>
</evidence>
<protein>
    <recommendedName>
        <fullName evidence="9">TRAP transporter small permease protein</fullName>
    </recommendedName>
</protein>
<keyword evidence="5 9" id="KW-0812">Transmembrane</keyword>
<dbReference type="GO" id="GO:0022857">
    <property type="term" value="F:transmembrane transporter activity"/>
    <property type="evidence" value="ECO:0007669"/>
    <property type="project" value="UniProtKB-UniRule"/>
</dbReference>
<feature type="domain" description="Tripartite ATP-independent periplasmic transporters DctQ component" evidence="10">
    <location>
        <begin position="29"/>
        <end position="160"/>
    </location>
</feature>
<proteinExistence type="inferred from homology"/>
<dbReference type="InterPro" id="IPR007387">
    <property type="entry name" value="TRAP_DctQ"/>
</dbReference>
<dbReference type="GO" id="GO:0005886">
    <property type="term" value="C:plasma membrane"/>
    <property type="evidence" value="ECO:0007669"/>
    <property type="project" value="UniProtKB-SubCell"/>
</dbReference>
<reference evidence="12" key="1">
    <citation type="journal article" date="2019" name="Int. J. Syst. Evol. Microbiol.">
        <title>The Global Catalogue of Microorganisms (GCM) 10K type strain sequencing project: providing services to taxonomists for standard genome sequencing and annotation.</title>
        <authorList>
            <consortium name="The Broad Institute Genomics Platform"/>
            <consortium name="The Broad Institute Genome Sequencing Center for Infectious Disease"/>
            <person name="Wu L."/>
            <person name="Ma J."/>
        </authorList>
    </citation>
    <scope>NUCLEOTIDE SEQUENCE [LARGE SCALE GENOMIC DNA]</scope>
    <source>
        <strain evidence="12">CGMCC 1.12664</strain>
    </source>
</reference>
<name>A0A917E909_9RHOB</name>
<feature type="transmembrane region" description="Helical" evidence="9">
    <location>
        <begin position="50"/>
        <end position="69"/>
    </location>
</feature>
<evidence type="ECO:0000256" key="5">
    <source>
        <dbReference type="ARBA" id="ARBA00022692"/>
    </source>
</evidence>
<dbReference type="PANTHER" id="PTHR35011:SF4">
    <property type="entry name" value="SLL1102 PROTEIN"/>
    <property type="match status" value="1"/>
</dbReference>
<dbReference type="EMBL" id="BMFJ01000001">
    <property type="protein sequence ID" value="GGE15861.1"/>
    <property type="molecule type" value="Genomic_DNA"/>
</dbReference>
<comment type="subcellular location">
    <subcellularLocation>
        <location evidence="1 9">Cell inner membrane</location>
        <topology evidence="1 9">Multi-pass membrane protein</topology>
    </subcellularLocation>
</comment>
<evidence type="ECO:0000256" key="2">
    <source>
        <dbReference type="ARBA" id="ARBA00022448"/>
    </source>
</evidence>
<evidence type="ECO:0000256" key="3">
    <source>
        <dbReference type="ARBA" id="ARBA00022475"/>
    </source>
</evidence>
<keyword evidence="12" id="KW-1185">Reference proteome</keyword>
<sequence length="181" mass="20468">MSFLRRYVALVDGFNYRLGRVMMYGIFALMAVLGYSTFSKVAGTPSLWTLEMAQFFMVGYYILGGPYAMQMGSNVRMDLFYGDFTPRRKAWFDAITVFFLLVYLGILLWGGIESTIYAFQYGGERSPSAWRPYMWPIKVVMCVGIALMLLQALSELAKDILYLKTGEPARADTQAEPGDAL</sequence>
<dbReference type="AlphaFoldDB" id="A0A917E909"/>
<evidence type="ECO:0000256" key="8">
    <source>
        <dbReference type="ARBA" id="ARBA00038436"/>
    </source>
</evidence>
<evidence type="ECO:0000313" key="12">
    <source>
        <dbReference type="Proteomes" id="UP000612855"/>
    </source>
</evidence>
<keyword evidence="2 9" id="KW-0813">Transport</keyword>